<evidence type="ECO:0000256" key="6">
    <source>
        <dbReference type="ARBA" id="ARBA00023136"/>
    </source>
</evidence>
<dbReference type="Proteomes" id="UP000186922">
    <property type="component" value="Unassembled WGS sequence"/>
</dbReference>
<evidence type="ECO:0000256" key="2">
    <source>
        <dbReference type="ARBA" id="ARBA00022475"/>
    </source>
</evidence>
<keyword evidence="3 9" id="KW-0812">Transmembrane</keyword>
<feature type="transmembrane region" description="Helical" evidence="9">
    <location>
        <begin position="65"/>
        <end position="88"/>
    </location>
</feature>
<keyword evidence="5" id="KW-0297">G-protein coupled receptor</keyword>
<dbReference type="SUPFAM" id="SSF81321">
    <property type="entry name" value="Family A G protein-coupled receptor-like"/>
    <property type="match status" value="1"/>
</dbReference>
<dbReference type="InterPro" id="IPR000276">
    <property type="entry name" value="GPCR_Rhodpsn"/>
</dbReference>
<dbReference type="Gene3D" id="1.20.1070.10">
    <property type="entry name" value="Rhodopsin 7-helix transmembrane proteins"/>
    <property type="match status" value="2"/>
</dbReference>
<protein>
    <recommendedName>
        <fullName evidence="10">G-protein coupled receptors family 1 profile domain-containing protein</fullName>
    </recommendedName>
</protein>
<sequence length="280" mass="30873">MDAFPVNDSFVIGNYSFNGTEIGKPNCTYVPVLSSIITIAGILTNGPVLLVIVKNRSTLLTPFNIYLVNLLIANLLNLLLVFPLNVIHLAYGNYWWLGNSAFTLHLNELITLNASMGQCHLLKTISRLWASITNALKQFHLMTATLSNGKRVSAPVENQIQTVTKNTTDGADTLISNAVELSTSKTTPPMSDEKKSRFGCPSIPVCGQRFLVLTLMMLLILICHTPEQVQDTMWLITQDDFSLGGTLVLLMAIPTVLNPLLFAITLADLRQALLKSFRRQ</sequence>
<comment type="subcellular location">
    <subcellularLocation>
        <location evidence="1">Cell membrane</location>
        <topology evidence="1">Multi-pass membrane protein</topology>
    </subcellularLocation>
</comment>
<evidence type="ECO:0000313" key="12">
    <source>
        <dbReference type="Proteomes" id="UP000186922"/>
    </source>
</evidence>
<dbReference type="PROSITE" id="PS50262">
    <property type="entry name" value="G_PROTEIN_RECEP_F1_2"/>
    <property type="match status" value="1"/>
</dbReference>
<evidence type="ECO:0000256" key="5">
    <source>
        <dbReference type="ARBA" id="ARBA00023040"/>
    </source>
</evidence>
<dbReference type="PRINTS" id="PR00237">
    <property type="entry name" value="GPCRRHODOPSN"/>
</dbReference>
<evidence type="ECO:0000256" key="7">
    <source>
        <dbReference type="ARBA" id="ARBA00023170"/>
    </source>
</evidence>
<reference evidence="11 12" key="1">
    <citation type="journal article" date="2016" name="Nat. Commun.">
        <title>Extremotolerant tardigrade genome and improved radiotolerance of human cultured cells by tardigrade-unique protein.</title>
        <authorList>
            <person name="Hashimoto T."/>
            <person name="Horikawa D.D."/>
            <person name="Saito Y."/>
            <person name="Kuwahara H."/>
            <person name="Kozuka-Hata H."/>
            <person name="Shin-I T."/>
            <person name="Minakuchi Y."/>
            <person name="Ohishi K."/>
            <person name="Motoyama A."/>
            <person name="Aizu T."/>
            <person name="Enomoto A."/>
            <person name="Kondo K."/>
            <person name="Tanaka S."/>
            <person name="Hara Y."/>
            <person name="Koshikawa S."/>
            <person name="Sagara H."/>
            <person name="Miura T."/>
            <person name="Yokobori S."/>
            <person name="Miyagawa K."/>
            <person name="Suzuki Y."/>
            <person name="Kubo T."/>
            <person name="Oyama M."/>
            <person name="Kohara Y."/>
            <person name="Fujiyama A."/>
            <person name="Arakawa K."/>
            <person name="Katayama T."/>
            <person name="Toyoda A."/>
            <person name="Kunieda T."/>
        </authorList>
    </citation>
    <scope>NUCLEOTIDE SEQUENCE [LARGE SCALE GENOMIC DNA]</scope>
    <source>
        <strain evidence="11 12">YOKOZUNA-1</strain>
    </source>
</reference>
<name>A0A1D1VIQ2_RAMVA</name>
<evidence type="ECO:0000256" key="1">
    <source>
        <dbReference type="ARBA" id="ARBA00004651"/>
    </source>
</evidence>
<accession>A0A1D1VIQ2</accession>
<evidence type="ECO:0000256" key="3">
    <source>
        <dbReference type="ARBA" id="ARBA00022692"/>
    </source>
</evidence>
<dbReference type="GO" id="GO:0008528">
    <property type="term" value="F:G protein-coupled peptide receptor activity"/>
    <property type="evidence" value="ECO:0007669"/>
    <property type="project" value="TreeGrafter"/>
</dbReference>
<evidence type="ECO:0000259" key="10">
    <source>
        <dbReference type="PROSITE" id="PS50262"/>
    </source>
</evidence>
<keyword evidence="2" id="KW-1003">Cell membrane</keyword>
<organism evidence="11 12">
    <name type="scientific">Ramazzottius varieornatus</name>
    <name type="common">Water bear</name>
    <name type="synonym">Tardigrade</name>
    <dbReference type="NCBI Taxonomy" id="947166"/>
    <lineage>
        <taxon>Eukaryota</taxon>
        <taxon>Metazoa</taxon>
        <taxon>Ecdysozoa</taxon>
        <taxon>Tardigrada</taxon>
        <taxon>Eutardigrada</taxon>
        <taxon>Parachela</taxon>
        <taxon>Hypsibioidea</taxon>
        <taxon>Ramazzottiidae</taxon>
        <taxon>Ramazzottius</taxon>
    </lineage>
</organism>
<feature type="transmembrane region" description="Helical" evidence="9">
    <location>
        <begin position="247"/>
        <end position="269"/>
    </location>
</feature>
<proteinExistence type="predicted"/>
<gene>
    <name evidence="11" type="primary">RvY_11500-1</name>
    <name evidence="11" type="synonym">RvY_11500.1</name>
    <name evidence="11" type="ORF">RvY_11500</name>
</gene>
<dbReference type="GO" id="GO:0007218">
    <property type="term" value="P:neuropeptide signaling pathway"/>
    <property type="evidence" value="ECO:0007669"/>
    <property type="project" value="TreeGrafter"/>
</dbReference>
<dbReference type="AlphaFoldDB" id="A0A1D1VIQ2"/>
<evidence type="ECO:0000313" key="11">
    <source>
        <dbReference type="EMBL" id="GAV00686.1"/>
    </source>
</evidence>
<feature type="transmembrane region" description="Helical" evidence="9">
    <location>
        <begin position="210"/>
        <end position="227"/>
    </location>
</feature>
<evidence type="ECO:0000256" key="8">
    <source>
        <dbReference type="ARBA" id="ARBA00023224"/>
    </source>
</evidence>
<keyword evidence="4 9" id="KW-1133">Transmembrane helix</keyword>
<feature type="domain" description="G-protein coupled receptors family 1 profile" evidence="10">
    <location>
        <begin position="44"/>
        <end position="94"/>
    </location>
</feature>
<dbReference type="PANTHER" id="PTHR24230:SF75">
    <property type="entry name" value="RELAXIN FAMILY PEPTIDE RECEPTOR 3"/>
    <property type="match status" value="1"/>
</dbReference>
<evidence type="ECO:0000256" key="4">
    <source>
        <dbReference type="ARBA" id="ARBA00022989"/>
    </source>
</evidence>
<dbReference type="PANTHER" id="PTHR24230">
    <property type="entry name" value="G-PROTEIN COUPLED RECEPTOR"/>
    <property type="match status" value="1"/>
</dbReference>
<feature type="transmembrane region" description="Helical" evidence="9">
    <location>
        <begin position="32"/>
        <end position="53"/>
    </location>
</feature>
<dbReference type="InterPro" id="IPR017452">
    <property type="entry name" value="GPCR_Rhodpsn_7TM"/>
</dbReference>
<dbReference type="GO" id="GO:0005886">
    <property type="term" value="C:plasma membrane"/>
    <property type="evidence" value="ECO:0007669"/>
    <property type="project" value="UniProtKB-SubCell"/>
</dbReference>
<keyword evidence="6 9" id="KW-0472">Membrane</keyword>
<keyword evidence="12" id="KW-1185">Reference proteome</keyword>
<keyword evidence="8" id="KW-0807">Transducer</keyword>
<evidence type="ECO:0000256" key="9">
    <source>
        <dbReference type="SAM" id="Phobius"/>
    </source>
</evidence>
<keyword evidence="7" id="KW-0675">Receptor</keyword>
<comment type="caution">
    <text evidence="11">The sequence shown here is derived from an EMBL/GenBank/DDBJ whole genome shotgun (WGS) entry which is preliminary data.</text>
</comment>
<dbReference type="EMBL" id="BDGG01000006">
    <property type="protein sequence ID" value="GAV00686.1"/>
    <property type="molecule type" value="Genomic_DNA"/>
</dbReference>